<evidence type="ECO:0000256" key="8">
    <source>
        <dbReference type="SAM" id="Phobius"/>
    </source>
</evidence>
<dbReference type="Gene3D" id="1.10.287.950">
    <property type="entry name" value="Methyl-accepting chemotaxis protein"/>
    <property type="match status" value="1"/>
</dbReference>
<dbReference type="InterPro" id="IPR004089">
    <property type="entry name" value="MCPsignal_dom"/>
</dbReference>
<dbReference type="PANTHER" id="PTHR43531:SF14">
    <property type="entry name" value="METHYL-ACCEPTING CHEMOTAXIS PROTEIN I-RELATED"/>
    <property type="match status" value="1"/>
</dbReference>
<dbReference type="SMART" id="SM00304">
    <property type="entry name" value="HAMP"/>
    <property type="match status" value="1"/>
</dbReference>
<keyword evidence="2" id="KW-0488">Methylation</keyword>
<proteinExistence type="inferred from homology"/>
<dbReference type="PROSITE" id="PS50111">
    <property type="entry name" value="CHEMOTAXIS_TRANSDUC_2"/>
    <property type="match status" value="1"/>
</dbReference>
<dbReference type="PANTHER" id="PTHR43531">
    <property type="entry name" value="PROTEIN ICFG"/>
    <property type="match status" value="1"/>
</dbReference>
<comment type="caution">
    <text evidence="12">The sequence shown here is derived from an EMBL/GenBank/DDBJ whole genome shotgun (WGS) entry which is preliminary data.</text>
</comment>
<dbReference type="SUPFAM" id="SSF58104">
    <property type="entry name" value="Methyl-accepting chemotaxis protein (MCP) signaling domain"/>
    <property type="match status" value="1"/>
</dbReference>
<dbReference type="PROSITE" id="PS50906">
    <property type="entry name" value="NIT"/>
    <property type="match status" value="1"/>
</dbReference>
<keyword evidence="3 5" id="KW-0807">Transducer</keyword>
<dbReference type="Pfam" id="PF08376">
    <property type="entry name" value="NIT"/>
    <property type="match status" value="1"/>
</dbReference>
<dbReference type="FunFam" id="1.10.287.950:FF:000001">
    <property type="entry name" value="Methyl-accepting chemotaxis sensory transducer"/>
    <property type="match status" value="1"/>
</dbReference>
<dbReference type="AlphaFoldDB" id="A0A3D0KD78"/>
<comment type="similarity">
    <text evidence="4">Belongs to the methyl-accepting chemotaxis (MCP) protein family.</text>
</comment>
<dbReference type="InterPro" id="IPR003660">
    <property type="entry name" value="HAMP_dom"/>
</dbReference>
<evidence type="ECO:0000256" key="3">
    <source>
        <dbReference type="ARBA" id="ARBA00023224"/>
    </source>
</evidence>
<dbReference type="CDD" id="cd11386">
    <property type="entry name" value="MCP_signal"/>
    <property type="match status" value="1"/>
</dbReference>
<dbReference type="InterPro" id="IPR051310">
    <property type="entry name" value="MCP_chemotaxis"/>
</dbReference>
<feature type="region of interest" description="Disordered" evidence="7">
    <location>
        <begin position="641"/>
        <end position="661"/>
    </location>
</feature>
<evidence type="ECO:0000256" key="5">
    <source>
        <dbReference type="PROSITE-ProRule" id="PRU00284"/>
    </source>
</evidence>
<keyword evidence="8" id="KW-0812">Transmembrane</keyword>
<feature type="coiled-coil region" evidence="6">
    <location>
        <begin position="591"/>
        <end position="625"/>
    </location>
</feature>
<evidence type="ECO:0000313" key="12">
    <source>
        <dbReference type="EMBL" id="HCA01498.1"/>
    </source>
</evidence>
<feature type="compositionally biased region" description="Polar residues" evidence="7">
    <location>
        <begin position="641"/>
        <end position="655"/>
    </location>
</feature>
<dbReference type="GO" id="GO:0007165">
    <property type="term" value="P:signal transduction"/>
    <property type="evidence" value="ECO:0007669"/>
    <property type="project" value="UniProtKB-KW"/>
</dbReference>
<dbReference type="PROSITE" id="PS50885">
    <property type="entry name" value="HAMP"/>
    <property type="match status" value="1"/>
</dbReference>
<dbReference type="EMBL" id="DOTR01000024">
    <property type="protein sequence ID" value="HCA01498.1"/>
    <property type="molecule type" value="Genomic_DNA"/>
</dbReference>
<evidence type="ECO:0000259" key="10">
    <source>
        <dbReference type="PROSITE" id="PS50885"/>
    </source>
</evidence>
<protein>
    <submittedName>
        <fullName evidence="12">Methyl-accepting chemotaxis protein</fullName>
    </submittedName>
</protein>
<feature type="domain" description="HAMP" evidence="10">
    <location>
        <begin position="341"/>
        <end position="386"/>
    </location>
</feature>
<keyword evidence="8" id="KW-0472">Membrane</keyword>
<dbReference type="GO" id="GO:0004888">
    <property type="term" value="F:transmembrane signaling receptor activity"/>
    <property type="evidence" value="ECO:0007669"/>
    <property type="project" value="TreeGrafter"/>
</dbReference>
<sequence>MNTLLNRLPMYAKFSLVLTLPLLALAWFAINGVLDRQATVRELKQLQTMTTLAQSAGDLIHQIQIERGMSSGYLASDGEAFGQRLSQQRPQTDTAAEAFVEKRRSLPVGVLSAAANEQLDQLERQWQRTASLRRDVDQLSIEVNAALSHYTGINQQLMGLIGSLAQQTREGEISRQLAAYFNLLQAKDLAGIERAILSAAFGADGMSFEMLNRYLTLIGEEAAFLTGFRAFAGADQRRQLTDALSGQEIERLIERRELAIQQYDVGGYNVDPNEWFEWQTVKISRLKNLEDNVSQQVITTTAALQRDAQLALWRFMIIAVLATLFAVAAAAMIVLTLTRPLTAALKNISTRGNDLTQRLTVPGTDELSKLYHAFNDASQDTEALIGEIKRNAQSVELASGEIAQGNQDLAQRTEEQSASLVQTASSLEEITATVRQTADNAHEAQRMTHDVATEAEGAAAIAQQAQQAMQNIHSSSDQITTIIAAIDNIAFQTNLLALNASVEAARAGEHGRGFAVVASEVRKLASRSAEEASQIRQLIENNIATINEGEELVTSTNNSLTTISERVQKVARLMEEMASATHEQSAGVEQINRAMSQLEEVTQQNAALVEEVAAASRSLDEQAEEMSARISKYKVADSLSNTARGSKQSGNTLSVDRQHIS</sequence>
<evidence type="ECO:0000256" key="1">
    <source>
        <dbReference type="ARBA" id="ARBA00004370"/>
    </source>
</evidence>
<feature type="domain" description="Methyl-accepting transducer" evidence="9">
    <location>
        <begin position="391"/>
        <end position="620"/>
    </location>
</feature>
<dbReference type="InterPro" id="IPR013587">
    <property type="entry name" value="Nitrate/nitrite_sensing"/>
</dbReference>
<evidence type="ECO:0000256" key="6">
    <source>
        <dbReference type="SAM" id="Coils"/>
    </source>
</evidence>
<keyword evidence="6" id="KW-0175">Coiled coil</keyword>
<reference evidence="12" key="1">
    <citation type="journal article" date="2018" name="Nat. Biotechnol.">
        <title>A standardized bacterial taxonomy based on genome phylogeny substantially revises the tree of life.</title>
        <authorList>
            <person name="Parks D.H."/>
            <person name="Chuvochina M."/>
            <person name="Waite D.W."/>
            <person name="Rinke C."/>
            <person name="Skarshewski A."/>
            <person name="Chaumeil P.A."/>
            <person name="Hugenholtz P."/>
        </authorList>
    </citation>
    <scope>NUCLEOTIDE SEQUENCE [LARGE SCALE GENOMIC DNA]</scope>
    <source>
        <strain evidence="12">UBA11284</strain>
    </source>
</reference>
<evidence type="ECO:0000256" key="4">
    <source>
        <dbReference type="ARBA" id="ARBA00029447"/>
    </source>
</evidence>
<comment type="subcellular location">
    <subcellularLocation>
        <location evidence="1">Membrane</location>
    </subcellularLocation>
</comment>
<evidence type="ECO:0000259" key="9">
    <source>
        <dbReference type="PROSITE" id="PS50111"/>
    </source>
</evidence>
<keyword evidence="8" id="KW-1133">Transmembrane helix</keyword>
<evidence type="ECO:0000256" key="7">
    <source>
        <dbReference type="SAM" id="MobiDB-lite"/>
    </source>
</evidence>
<evidence type="ECO:0000259" key="11">
    <source>
        <dbReference type="PROSITE" id="PS50906"/>
    </source>
</evidence>
<evidence type="ECO:0000256" key="2">
    <source>
        <dbReference type="ARBA" id="ARBA00022481"/>
    </source>
</evidence>
<organism evidence="12">
    <name type="scientific">Halomonas campaniensis</name>
    <dbReference type="NCBI Taxonomy" id="213554"/>
    <lineage>
        <taxon>Bacteria</taxon>
        <taxon>Pseudomonadati</taxon>
        <taxon>Pseudomonadota</taxon>
        <taxon>Gammaproteobacteria</taxon>
        <taxon>Oceanospirillales</taxon>
        <taxon>Halomonadaceae</taxon>
        <taxon>Halomonas</taxon>
    </lineage>
</organism>
<feature type="domain" description="NIT" evidence="11">
    <location>
        <begin position="54"/>
        <end position="304"/>
    </location>
</feature>
<gene>
    <name evidence="12" type="ORF">DEO68_04765</name>
</gene>
<dbReference type="Pfam" id="PF00015">
    <property type="entry name" value="MCPsignal"/>
    <property type="match status" value="1"/>
</dbReference>
<dbReference type="CDD" id="cd06225">
    <property type="entry name" value="HAMP"/>
    <property type="match status" value="1"/>
</dbReference>
<feature type="transmembrane region" description="Helical" evidence="8">
    <location>
        <begin position="312"/>
        <end position="337"/>
    </location>
</feature>
<dbReference type="SMART" id="SM00283">
    <property type="entry name" value="MA"/>
    <property type="match status" value="1"/>
</dbReference>
<dbReference type="InterPro" id="IPR010910">
    <property type="entry name" value="Nitrate/nitrite_sensing_bac"/>
</dbReference>
<dbReference type="GO" id="GO:0006935">
    <property type="term" value="P:chemotaxis"/>
    <property type="evidence" value="ECO:0007669"/>
    <property type="project" value="TreeGrafter"/>
</dbReference>
<dbReference type="GO" id="GO:0005886">
    <property type="term" value="C:plasma membrane"/>
    <property type="evidence" value="ECO:0007669"/>
    <property type="project" value="TreeGrafter"/>
</dbReference>
<dbReference type="Pfam" id="PF00672">
    <property type="entry name" value="HAMP"/>
    <property type="match status" value="1"/>
</dbReference>
<accession>A0A3D0KD78</accession>
<name>A0A3D0KD78_9GAMM</name>